<dbReference type="SUPFAM" id="SSF56645">
    <property type="entry name" value="Acyl-CoA dehydrogenase NM domain-like"/>
    <property type="match status" value="1"/>
</dbReference>
<dbReference type="GO" id="GO:0016712">
    <property type="term" value="F:oxidoreductase activity, acting on paired donors, with incorporation or reduction of molecular oxygen, reduced flavin or flavoprotein as one donor, and incorporation of one atom of oxygen"/>
    <property type="evidence" value="ECO:0007669"/>
    <property type="project" value="TreeGrafter"/>
</dbReference>
<dbReference type="Pfam" id="PF02771">
    <property type="entry name" value="Acyl-CoA_dh_N"/>
    <property type="match status" value="1"/>
</dbReference>
<feature type="compositionally biased region" description="Low complexity" evidence="3">
    <location>
        <begin position="11"/>
        <end position="26"/>
    </location>
</feature>
<dbReference type="Pfam" id="PF08028">
    <property type="entry name" value="Acyl-CoA_dh_2"/>
    <property type="match status" value="1"/>
</dbReference>
<dbReference type="SUPFAM" id="SSF47203">
    <property type="entry name" value="Acyl-CoA dehydrogenase C-terminal domain-like"/>
    <property type="match status" value="1"/>
</dbReference>
<dbReference type="PANTHER" id="PTHR48083:SF19">
    <property type="entry name" value="FLAVIN-DEPENDENT MONOOXYGENASE, OXYGENASE SUBUNIT HSAA"/>
    <property type="match status" value="1"/>
</dbReference>
<dbReference type="PIRSF" id="PIRSF016578">
    <property type="entry name" value="HsaA"/>
    <property type="match status" value="1"/>
</dbReference>
<dbReference type="Gene3D" id="1.10.540.10">
    <property type="entry name" value="Acyl-CoA dehydrogenase/oxidase, N-terminal domain"/>
    <property type="match status" value="1"/>
</dbReference>
<dbReference type="InterPro" id="IPR037069">
    <property type="entry name" value="AcylCoA_DH/ox_N_sf"/>
</dbReference>
<dbReference type="GO" id="GO:0003995">
    <property type="term" value="F:acyl-CoA dehydrogenase activity"/>
    <property type="evidence" value="ECO:0007669"/>
    <property type="project" value="TreeGrafter"/>
</dbReference>
<dbReference type="AlphaFoldDB" id="B6SEF7"/>
<organism evidence="6">
    <name type="scientific">Streptomyces sp. CM020</name>
    <dbReference type="NCBI Taxonomy" id="569580"/>
    <lineage>
        <taxon>Bacteria</taxon>
        <taxon>Bacillati</taxon>
        <taxon>Actinomycetota</taxon>
        <taxon>Actinomycetes</taxon>
        <taxon>Kitasatosporales</taxon>
        <taxon>Streptomycetaceae</taxon>
        <taxon>Streptomyces</taxon>
    </lineage>
</organism>
<feature type="domain" description="Acyl-CoA dehydrogenase C-terminal" evidence="5">
    <location>
        <begin position="255"/>
        <end position="385"/>
    </location>
</feature>
<evidence type="ECO:0000256" key="1">
    <source>
        <dbReference type="ARBA" id="ARBA00023002"/>
    </source>
</evidence>
<comment type="similarity">
    <text evidence="2">Belongs to the HpaH/HsaA monooxygenase family.</text>
</comment>
<dbReference type="EMBL" id="EU852062">
    <property type="protein sequence ID" value="ACI88867.1"/>
    <property type="molecule type" value="Genomic_DNA"/>
</dbReference>
<feature type="domain" description="Acyl-CoA dehydrogenase/oxidase N-terminal" evidence="4">
    <location>
        <begin position="41"/>
        <end position="114"/>
    </location>
</feature>
<dbReference type="InterPro" id="IPR013107">
    <property type="entry name" value="Acyl-CoA_DH_C"/>
</dbReference>
<accession>B6SEF7</accession>
<dbReference type="InterPro" id="IPR046373">
    <property type="entry name" value="Acyl-CoA_Oxase/DH_mid-dom_sf"/>
</dbReference>
<gene>
    <name evidence="6" type="primary">alnT</name>
</gene>
<protein>
    <submittedName>
        <fullName evidence="6">AlnT hydroxylase</fullName>
    </submittedName>
</protein>
<evidence type="ECO:0000259" key="5">
    <source>
        <dbReference type="Pfam" id="PF08028"/>
    </source>
</evidence>
<dbReference type="Gene3D" id="1.20.140.10">
    <property type="entry name" value="Butyryl-CoA Dehydrogenase, subunit A, domain 3"/>
    <property type="match status" value="1"/>
</dbReference>
<evidence type="ECO:0000259" key="4">
    <source>
        <dbReference type="Pfam" id="PF02771"/>
    </source>
</evidence>
<evidence type="ECO:0000256" key="3">
    <source>
        <dbReference type="SAM" id="MobiDB-lite"/>
    </source>
</evidence>
<dbReference type="GO" id="GO:0033539">
    <property type="term" value="P:fatty acid beta-oxidation using acyl-CoA dehydrogenase"/>
    <property type="evidence" value="ECO:0007669"/>
    <property type="project" value="TreeGrafter"/>
</dbReference>
<proteinExistence type="inferred from homology"/>
<dbReference type="GO" id="GO:0050660">
    <property type="term" value="F:flavin adenine dinucleotide binding"/>
    <property type="evidence" value="ECO:0007669"/>
    <property type="project" value="InterPro"/>
</dbReference>
<dbReference type="InterPro" id="IPR013786">
    <property type="entry name" value="AcylCoA_DH/ox_N"/>
</dbReference>
<dbReference type="Gene3D" id="2.40.110.10">
    <property type="entry name" value="Butyryl-CoA Dehydrogenase, subunit A, domain 2"/>
    <property type="match status" value="1"/>
</dbReference>
<sequence>MRERTPLTAWPPGARRPCPRLLPRTTRSMGGARMLDTEELAQQAAESARGAEEARKLDPDVVKLLVEAGFARHFVPRECGGTEGTFAELTEAVARVGAACPATAWCASLAANLGRMAAYLPAEGYREVWAQGPDALVVGSLSPFGKAAPAAGGWTVSGRWPYISAVAYADWLLLCATLSDGAGPRVFAVPRDEVEVVESWESVGMRATGSHTVVASDVFVPERRAFARADLLTGRPTASTAACHTVLLEAANGLSFAGPLLGAAEGALAQWSAYAVVKARSVLLRPQAPGPSREALAGVLAHSAGETDAARLLLERCAQVADLGAEVTLEQTRRNLRDTALSVRMLASAVNRLAANGGTTGYGESAPLQRYWRDVNTSATHVALQFESAALAYAEGRLWTTETTQTSSPAAAR</sequence>
<dbReference type="PANTHER" id="PTHR48083">
    <property type="entry name" value="MEDIUM-CHAIN SPECIFIC ACYL-COA DEHYDROGENASE, MITOCHONDRIAL-RELATED"/>
    <property type="match status" value="1"/>
</dbReference>
<feature type="region of interest" description="Disordered" evidence="3">
    <location>
        <begin position="1"/>
        <end position="26"/>
    </location>
</feature>
<dbReference type="InterPro" id="IPR036250">
    <property type="entry name" value="AcylCo_DH-like_C"/>
</dbReference>
<keyword evidence="1" id="KW-0560">Oxidoreductase</keyword>
<dbReference type="GO" id="GO:0005737">
    <property type="term" value="C:cytoplasm"/>
    <property type="evidence" value="ECO:0007669"/>
    <property type="project" value="TreeGrafter"/>
</dbReference>
<name>B6SEF7_9ACTN</name>
<dbReference type="InterPro" id="IPR050741">
    <property type="entry name" value="Acyl-CoA_dehydrogenase"/>
</dbReference>
<dbReference type="InterPro" id="IPR009100">
    <property type="entry name" value="AcylCoA_DH/oxidase_NM_dom_sf"/>
</dbReference>
<evidence type="ECO:0000313" key="6">
    <source>
        <dbReference type="EMBL" id="ACI88867.1"/>
    </source>
</evidence>
<reference evidence="6" key="1">
    <citation type="journal article" date="2008" name="Chem. Biol.">
        <title>Characterization of the alnumycin gene cluster reveals unusual gene products for pyran ring formation and dioxan biosynthesis.</title>
        <authorList>
            <person name="Oja T."/>
            <person name="Palmu K."/>
            <person name="Lehmussola H."/>
            <person name="Lepparanta O."/>
            <person name="Hannikainen K."/>
            <person name="Niemi J."/>
            <person name="Mantsala P."/>
            <person name="Metsa-Ketela M."/>
        </authorList>
    </citation>
    <scope>NUCLEOTIDE SEQUENCE</scope>
    <source>
        <strain evidence="6">CM020</strain>
    </source>
</reference>
<evidence type="ECO:0000256" key="2">
    <source>
        <dbReference type="ARBA" id="ARBA00049661"/>
    </source>
</evidence>